<dbReference type="EMBL" id="BAABJI010000004">
    <property type="protein sequence ID" value="GAA4928502.1"/>
    <property type="molecule type" value="Genomic_DNA"/>
</dbReference>
<protein>
    <submittedName>
        <fullName evidence="2">SRPBCC family protein</fullName>
    </submittedName>
</protein>
<dbReference type="InterPro" id="IPR023393">
    <property type="entry name" value="START-like_dom_sf"/>
</dbReference>
<dbReference type="Proteomes" id="UP001501436">
    <property type="component" value="Unassembled WGS sequence"/>
</dbReference>
<proteinExistence type="predicted"/>
<dbReference type="InterPro" id="IPR019587">
    <property type="entry name" value="Polyketide_cyclase/dehydratase"/>
</dbReference>
<gene>
    <name evidence="2" type="ORF">GCM10023313_36460</name>
</gene>
<dbReference type="SUPFAM" id="SSF55961">
    <property type="entry name" value="Bet v1-like"/>
    <property type="match status" value="1"/>
</dbReference>
<keyword evidence="1" id="KW-1133">Transmembrane helix</keyword>
<dbReference type="Pfam" id="PF10604">
    <property type="entry name" value="Polyketide_cyc2"/>
    <property type="match status" value="1"/>
</dbReference>
<evidence type="ECO:0000313" key="2">
    <source>
        <dbReference type="EMBL" id="GAA4928502.1"/>
    </source>
</evidence>
<feature type="transmembrane region" description="Helical" evidence="1">
    <location>
        <begin position="6"/>
        <end position="25"/>
    </location>
</feature>
<sequence>MKILKIILLSVLTIVAVALIIALFVNGDYSIKRSIVVNKPKAEVFGYIKYLKNQNEYSKWARMDPGMKVEFRGTDGQPGFVSAWESERDSVGKGEQEIKKIDEGKRVDYEIRFIEPMEAVAPAYMITDSIAPAQTKVTWGFEEHVPYPFNIMCLFFDVEQMIGNDLQTGLGNLKGKLEN</sequence>
<keyword evidence="1" id="KW-0812">Transmembrane</keyword>
<reference evidence="3" key="1">
    <citation type="journal article" date="2019" name="Int. J. Syst. Evol. Microbiol.">
        <title>The Global Catalogue of Microorganisms (GCM) 10K type strain sequencing project: providing services to taxonomists for standard genome sequencing and annotation.</title>
        <authorList>
            <consortium name="The Broad Institute Genomics Platform"/>
            <consortium name="The Broad Institute Genome Sequencing Center for Infectious Disease"/>
            <person name="Wu L."/>
            <person name="Ma J."/>
        </authorList>
    </citation>
    <scope>NUCLEOTIDE SEQUENCE [LARGE SCALE GENOMIC DNA]</scope>
    <source>
        <strain evidence="3">JCM 18283</strain>
    </source>
</reference>
<dbReference type="Gene3D" id="3.30.530.20">
    <property type="match status" value="1"/>
</dbReference>
<comment type="caution">
    <text evidence="2">The sequence shown here is derived from an EMBL/GenBank/DDBJ whole genome shotgun (WGS) entry which is preliminary data.</text>
</comment>
<accession>A0ABP9G5I2</accession>
<dbReference type="RefSeq" id="WP_345333604.1">
    <property type="nucleotide sequence ID" value="NZ_BAABJI010000004.1"/>
</dbReference>
<organism evidence="2 3">
    <name type="scientific">Mucilaginibacter defluvii</name>
    <dbReference type="NCBI Taxonomy" id="1196019"/>
    <lineage>
        <taxon>Bacteria</taxon>
        <taxon>Pseudomonadati</taxon>
        <taxon>Bacteroidota</taxon>
        <taxon>Sphingobacteriia</taxon>
        <taxon>Sphingobacteriales</taxon>
        <taxon>Sphingobacteriaceae</taxon>
        <taxon>Mucilaginibacter</taxon>
    </lineage>
</organism>
<name>A0ABP9G5I2_9SPHI</name>
<dbReference type="CDD" id="cd07818">
    <property type="entry name" value="SRPBCC_1"/>
    <property type="match status" value="1"/>
</dbReference>
<evidence type="ECO:0000313" key="3">
    <source>
        <dbReference type="Proteomes" id="UP001501436"/>
    </source>
</evidence>
<keyword evidence="3" id="KW-1185">Reference proteome</keyword>
<evidence type="ECO:0000256" key="1">
    <source>
        <dbReference type="SAM" id="Phobius"/>
    </source>
</evidence>
<keyword evidence="1" id="KW-0472">Membrane</keyword>